<dbReference type="PIRSF" id="PIRSF018266">
    <property type="entry name" value="FecR"/>
    <property type="match status" value="1"/>
</dbReference>
<protein>
    <submittedName>
        <fullName evidence="4">FecR family protein</fullName>
    </submittedName>
</protein>
<dbReference type="PANTHER" id="PTHR30273">
    <property type="entry name" value="PERIPLASMIC SIGNAL SENSOR AND SIGMA FACTOR ACTIVATOR FECR-RELATED"/>
    <property type="match status" value="1"/>
</dbReference>
<dbReference type="Gene3D" id="2.60.120.1440">
    <property type="match status" value="1"/>
</dbReference>
<evidence type="ECO:0000313" key="4">
    <source>
        <dbReference type="EMBL" id="MDV3456879.1"/>
    </source>
</evidence>
<keyword evidence="1" id="KW-1133">Transmembrane helix</keyword>
<dbReference type="Pfam" id="PF16220">
    <property type="entry name" value="DUF4880"/>
    <property type="match status" value="1"/>
</dbReference>
<dbReference type="RefSeq" id="WP_317226047.1">
    <property type="nucleotide sequence ID" value="NZ_JAWJEJ010000001.1"/>
</dbReference>
<dbReference type="EMBL" id="JAWJEJ010000001">
    <property type="protein sequence ID" value="MDV3456879.1"/>
    <property type="molecule type" value="Genomic_DNA"/>
</dbReference>
<dbReference type="Gene3D" id="3.55.50.30">
    <property type="match status" value="1"/>
</dbReference>
<dbReference type="Proteomes" id="UP001273531">
    <property type="component" value="Unassembled WGS sequence"/>
</dbReference>
<gene>
    <name evidence="4" type="ORF">RZN05_07790</name>
</gene>
<feature type="transmembrane region" description="Helical" evidence="1">
    <location>
        <begin position="87"/>
        <end position="109"/>
    </location>
</feature>
<dbReference type="Pfam" id="PF04773">
    <property type="entry name" value="FecR"/>
    <property type="match status" value="1"/>
</dbReference>
<dbReference type="PANTHER" id="PTHR30273:SF2">
    <property type="entry name" value="PROTEIN FECR"/>
    <property type="match status" value="1"/>
</dbReference>
<dbReference type="InterPro" id="IPR032623">
    <property type="entry name" value="FecR_N"/>
</dbReference>
<evidence type="ECO:0000259" key="3">
    <source>
        <dbReference type="Pfam" id="PF16220"/>
    </source>
</evidence>
<dbReference type="InterPro" id="IPR006860">
    <property type="entry name" value="FecR"/>
</dbReference>
<accession>A0ABU3Y683</accession>
<organism evidence="4 5">
    <name type="scientific">Sphingomonas agrestis</name>
    <dbReference type="NCBI Taxonomy" id="3080540"/>
    <lineage>
        <taxon>Bacteria</taxon>
        <taxon>Pseudomonadati</taxon>
        <taxon>Pseudomonadota</taxon>
        <taxon>Alphaproteobacteria</taxon>
        <taxon>Sphingomonadales</taxon>
        <taxon>Sphingomonadaceae</taxon>
        <taxon>Sphingomonas</taxon>
    </lineage>
</organism>
<sequence length="322" mass="34533">MVTSHPLLRKGADAEAAAWLARLQDKDRSPATEEAFKAWAHADPAHEEAFERATEIWAMIPGAMLCADAPSATPVQLPVRRAPAWRVAAYAMAASLLVAIGAGGGWWLLSDPHDYATRVGEQKVATLEDGSRIALNTDTEIDVAYDAKTRRVTLSRGEAMFEVAPNAARPFLVRAGNRQVRAIGTSFIVRRDANGVVVTLIQGKVSVTDVSQRAARPTMLAPGERLTAGPGSATPLIDQPQIDAATAWRRGQAVFNDTPLAAAIAELNRYGGPRISVDDPHLASLRISGVFATNDTAEFANAVAALHRLRVEKMGAELHLLR</sequence>
<dbReference type="InterPro" id="IPR012373">
    <property type="entry name" value="Ferrdict_sens_TM"/>
</dbReference>
<name>A0ABU3Y683_9SPHN</name>
<keyword evidence="5" id="KW-1185">Reference proteome</keyword>
<evidence type="ECO:0000313" key="5">
    <source>
        <dbReference type="Proteomes" id="UP001273531"/>
    </source>
</evidence>
<feature type="domain" description="FecR protein" evidence="2">
    <location>
        <begin position="114"/>
        <end position="205"/>
    </location>
</feature>
<reference evidence="4 5" key="1">
    <citation type="submission" date="2023-10" db="EMBL/GenBank/DDBJ databases">
        <title>Sphingomonas sp. HF-S4 16S ribosomal RNA gene Genome sequencing and assembly.</title>
        <authorList>
            <person name="Lee H."/>
        </authorList>
    </citation>
    <scope>NUCLEOTIDE SEQUENCE [LARGE SCALE GENOMIC DNA]</scope>
    <source>
        <strain evidence="4 5">HF-S4</strain>
    </source>
</reference>
<proteinExistence type="predicted"/>
<feature type="domain" description="FecR N-terminal" evidence="3">
    <location>
        <begin position="15"/>
        <end position="54"/>
    </location>
</feature>
<evidence type="ECO:0000256" key="1">
    <source>
        <dbReference type="SAM" id="Phobius"/>
    </source>
</evidence>
<keyword evidence="1" id="KW-0812">Transmembrane</keyword>
<evidence type="ECO:0000259" key="2">
    <source>
        <dbReference type="Pfam" id="PF04773"/>
    </source>
</evidence>
<keyword evidence="1" id="KW-0472">Membrane</keyword>
<comment type="caution">
    <text evidence="4">The sequence shown here is derived from an EMBL/GenBank/DDBJ whole genome shotgun (WGS) entry which is preliminary data.</text>
</comment>